<comment type="caution">
    <text evidence="13">The sequence shown here is derived from an EMBL/GenBank/DDBJ whole genome shotgun (WGS) entry which is preliminary data.</text>
</comment>
<dbReference type="InterPro" id="IPR036961">
    <property type="entry name" value="Kinesin_motor_dom_sf"/>
</dbReference>
<feature type="compositionally biased region" description="Basic and acidic residues" evidence="10">
    <location>
        <begin position="1012"/>
        <end position="1026"/>
    </location>
</feature>
<protein>
    <recommendedName>
        <fullName evidence="15">Myosin heavy chain 7</fullName>
    </recommendedName>
</protein>
<feature type="region of interest" description="Disordered" evidence="10">
    <location>
        <begin position="1007"/>
        <end position="1026"/>
    </location>
</feature>
<evidence type="ECO:0000259" key="12">
    <source>
        <dbReference type="PROSITE" id="PS51844"/>
    </source>
</evidence>
<sequence length="1839" mass="212243">MTKLDKEEEEKEKEEKKGEEEEESSLSPGMPGGYKGECGEDVDPMPFLAPSEKERIEAISKPYDIKKSCWIKDEKEGFLAAEIQSETDNQVTTITVKKDDVQQMNPPKFYQVNDMANMTFLNEASVLDNLRQRYIMMRIYWLPIYGARVANMYKGRKRTEMPPHLFSISDNAYHDMLMGEWFLFNFMVLMHLSIFSIVCSGESGAGKTENTKKVIQYFANIGSTGKASTDGKGSLEDQIIQANPVLEAFGNAKTTRNNNSSRFGKFIRIHFGSTGKLAGADIESCKYPSWGVIFSLSIPSQVAFDVLGFTQEEKISVYKLTGGIMHFGNMKFKQKPREEQAEVDTTEVADKVAHLMCLNSGDLQKGITRPRVKVGNEFVQKGQNMDQCNNSVGALGKAVYDKMFKWLVIRINKTLDTKMQRQFFIGFNSFEQLCINFTNEKLQQFFNHHMFVLEQEEYKREGIDWVFIDFGLDLQACIELLEKPMGIFSILEEQCVFPKATDATFKAALYDNHLGKSPNFLKPKGGKGKGAEAHFELVHYAGTVGYNITGWLEKNKDPLNETVVGLFQKSGMPLLCTLFKEEEPGVVDAHLILHQLACNGVLEGIRICRKGFPNRLQYPEFKQRYQVLNPNVIPQGFVDNKKASELLLGSLDLGDNEYKIGHTKVFFRAGVLAKLEDMRDDRLAKIMTMLQCRGRGFLMRIEFKKMLDRKLGLMLIQRNIRNFLQMRFWGWWKLYNKVKPLLNVARQEEEMKAKEEELRSAMSKTQELMDRVKELEEKTATLSQEKNDLTIQLQAEQENLSDAEERLTQMMKSKMELESEISDMKERLEEEEGSAAALGASKRKLEGELSDLKRDLEGLETTLAKTEKEKQARDDSVAKLQKEKRALEELHQKTLDDLQAEEDRVNHLTKNNSKLSTQIHELEDNWEQEKKIRAEVEKARRKAEGDLKMTIENLNEMERAKLDLEEVVKKRDMEINSVNSKVEDEQALNSTLQRKLKEHQARIEELEEELESERSMRAKIEKQRSDLSRELEELSDRLEEAGGATTAQIDQNRKREAELLKLRRELEEAALQSEATASTLRKKHTDAMAEMTEHLENLQRVKSKLEKDKQVMKAEIEDLSASMETVQKSKMNAEAHVRKLEDSLSEANARLAEMERNQAEINAIRSRLQAENSELSREHEESQTRLNQVLRVKTSLTSQVDDFKRQLDEESKSRSAAMVSLANTKHDLDLIKEQLEEEQAGKAELQRLVSKLNTEKDLNKSQYYFLPCHLFCRRKLTARLQEAEETAESAQARVASMEKNKQRLQMEVEDLTLDLEKANAACAALDKKQRAFDKMLAEWQQKCEELQLEVDNSQKECRIYMTENFKLKTAYEEALEHLESVKKENKTLQEEIKDLIDQLGEGGRSVHELQKMKKKLEIEKDELQVALEEAESSLEVEESKLIRIQLELAQVKADIDRRIHEKEEEFEATRKNHQRAIESLQSSLELEAKGRAEALRLKKKMETDLNEMEIQLDHANKNNSELVKTLKKLQQQIKDLQIQMDEDARQHEELREQYNLQERRLSLLQTELEEVRTGLEGSERSRKLLEQELLTLGCAWSHQSLPFSLQNQSLLVIKRKLESDLVRITNDHEELISEFRTADEKAKKAVADATRMAEELRQEQDHSMHLEKIKKNQEVTIKDLQVKIEEAEQLALKGGKRTIMKLETKIKELETELDSEQKRHVETVKILHKNERRLKELVFQTEEDHKTNQRMQELVEKLQNKLKIYKRQIEEAEEQANQSMARYRKTVHELDDAEERAGMAESALNKLRTRHRVAAGKAFTSVEIIQVSKSASSKSSAEE</sequence>
<dbReference type="PRINTS" id="PR00193">
    <property type="entry name" value="MYOSINHEAVY"/>
</dbReference>
<evidence type="ECO:0000256" key="8">
    <source>
        <dbReference type="PROSITE-ProRule" id="PRU00782"/>
    </source>
</evidence>
<feature type="coiled-coil region" evidence="9">
    <location>
        <begin position="1614"/>
        <end position="1719"/>
    </location>
</feature>
<evidence type="ECO:0000256" key="5">
    <source>
        <dbReference type="ARBA" id="ARBA00023123"/>
    </source>
</evidence>
<evidence type="ECO:0000313" key="14">
    <source>
        <dbReference type="Proteomes" id="UP000826234"/>
    </source>
</evidence>
<dbReference type="Gene3D" id="1.20.58.530">
    <property type="match status" value="1"/>
</dbReference>
<evidence type="ECO:0008006" key="15">
    <source>
        <dbReference type="Google" id="ProtNLM"/>
    </source>
</evidence>
<dbReference type="Gene3D" id="1.20.5.340">
    <property type="match status" value="4"/>
</dbReference>
<accession>A0ABQ7TQ93</accession>
<dbReference type="Proteomes" id="UP000826234">
    <property type="component" value="Unassembled WGS sequence"/>
</dbReference>
<evidence type="ECO:0000256" key="2">
    <source>
        <dbReference type="ARBA" id="ARBA00022741"/>
    </source>
</evidence>
<dbReference type="Gene3D" id="3.40.850.10">
    <property type="entry name" value="Kinesin motor domain"/>
    <property type="match status" value="1"/>
</dbReference>
<dbReference type="PANTHER" id="PTHR45615:SF50">
    <property type="entry name" value="MYOSIN-16"/>
    <property type="match status" value="1"/>
</dbReference>
<dbReference type="EMBL" id="JAIPUX010000026">
    <property type="protein sequence ID" value="KAH0631977.1"/>
    <property type="molecule type" value="Genomic_DNA"/>
</dbReference>
<evidence type="ECO:0000256" key="7">
    <source>
        <dbReference type="ARBA" id="ARBA00023203"/>
    </source>
</evidence>
<dbReference type="PROSITE" id="PS51844">
    <property type="entry name" value="SH3_LIKE"/>
    <property type="match status" value="1"/>
</dbReference>
<dbReference type="Pfam" id="PF02736">
    <property type="entry name" value="Myosin_N"/>
    <property type="match status" value="1"/>
</dbReference>
<evidence type="ECO:0000259" key="11">
    <source>
        <dbReference type="PROSITE" id="PS51456"/>
    </source>
</evidence>
<dbReference type="Gene3D" id="2.30.30.360">
    <property type="entry name" value="Myosin S1 fragment, N-terminal"/>
    <property type="match status" value="1"/>
</dbReference>
<dbReference type="PROSITE" id="PS50096">
    <property type="entry name" value="IQ"/>
    <property type="match status" value="1"/>
</dbReference>
<dbReference type="SMART" id="SM00242">
    <property type="entry name" value="MYSc"/>
    <property type="match status" value="1"/>
</dbReference>
<evidence type="ECO:0000256" key="9">
    <source>
        <dbReference type="SAM" id="Coils"/>
    </source>
</evidence>
<proteinExistence type="inferred from homology"/>
<dbReference type="Gene3D" id="1.20.120.720">
    <property type="entry name" value="Myosin VI head, motor domain, U50 subdomain"/>
    <property type="match status" value="1"/>
</dbReference>
<feature type="domain" description="Myosin motor" evidence="11">
    <location>
        <begin position="141"/>
        <end position="584"/>
    </location>
</feature>
<dbReference type="Gene3D" id="1.20.5.4820">
    <property type="match status" value="1"/>
</dbReference>
<keyword evidence="7 8" id="KW-0009">Actin-binding</keyword>
<dbReference type="InterPro" id="IPR004009">
    <property type="entry name" value="SH3_Myosin"/>
</dbReference>
<evidence type="ECO:0000256" key="1">
    <source>
        <dbReference type="ARBA" id="ARBA00008314"/>
    </source>
</evidence>
<feature type="region of interest" description="Disordered" evidence="10">
    <location>
        <begin position="1"/>
        <end position="44"/>
    </location>
</feature>
<feature type="binding site" evidence="8">
    <location>
        <begin position="201"/>
        <end position="208"/>
    </location>
    <ligand>
        <name>ATP</name>
        <dbReference type="ChEBI" id="CHEBI:30616"/>
    </ligand>
</feature>
<dbReference type="InterPro" id="IPR008989">
    <property type="entry name" value="Myosin_S1_N"/>
</dbReference>
<gene>
    <name evidence="13" type="ORF">JD844_019938</name>
</gene>
<keyword evidence="14" id="KW-1185">Reference proteome</keyword>
<evidence type="ECO:0000256" key="3">
    <source>
        <dbReference type="ARBA" id="ARBA00022840"/>
    </source>
</evidence>
<keyword evidence="3 8" id="KW-0067">ATP-binding</keyword>
<dbReference type="InterPro" id="IPR014751">
    <property type="entry name" value="XRCC4-like_C"/>
</dbReference>
<feature type="coiled-coil region" evidence="9">
    <location>
        <begin position="1218"/>
        <end position="1588"/>
    </location>
</feature>
<feature type="domain" description="Myosin N-terminal SH3-like" evidence="12">
    <location>
        <begin position="64"/>
        <end position="114"/>
    </location>
</feature>
<dbReference type="PROSITE" id="PS51456">
    <property type="entry name" value="MYOSIN_MOTOR"/>
    <property type="match status" value="2"/>
</dbReference>
<keyword evidence="4 9" id="KW-0175">Coiled coil</keyword>
<dbReference type="PANTHER" id="PTHR45615">
    <property type="entry name" value="MYOSIN HEAVY CHAIN, NON-MUSCLE"/>
    <property type="match status" value="1"/>
</dbReference>
<evidence type="ECO:0000313" key="13">
    <source>
        <dbReference type="EMBL" id="KAH0631977.1"/>
    </source>
</evidence>
<dbReference type="Pfam" id="PF01576">
    <property type="entry name" value="Myosin_tail_1"/>
    <property type="match status" value="1"/>
</dbReference>
<dbReference type="SUPFAM" id="SSF52540">
    <property type="entry name" value="P-loop containing nucleoside triphosphate hydrolases"/>
    <property type="match status" value="1"/>
</dbReference>
<evidence type="ECO:0000256" key="4">
    <source>
        <dbReference type="ARBA" id="ARBA00023054"/>
    </source>
</evidence>
<feature type="domain" description="Myosin motor" evidence="11">
    <location>
        <begin position="585"/>
        <end position="680"/>
    </location>
</feature>
<keyword evidence="6 8" id="KW-0505">Motor protein</keyword>
<dbReference type="Gene3D" id="1.20.5.370">
    <property type="match status" value="4"/>
</dbReference>
<evidence type="ECO:0000256" key="10">
    <source>
        <dbReference type="SAM" id="MobiDB-lite"/>
    </source>
</evidence>
<dbReference type="InterPro" id="IPR027417">
    <property type="entry name" value="P-loop_NTPase"/>
</dbReference>
<organism evidence="13 14">
    <name type="scientific">Phrynosoma platyrhinos</name>
    <name type="common">Desert horned lizard</name>
    <dbReference type="NCBI Taxonomy" id="52577"/>
    <lineage>
        <taxon>Eukaryota</taxon>
        <taxon>Metazoa</taxon>
        <taxon>Chordata</taxon>
        <taxon>Craniata</taxon>
        <taxon>Vertebrata</taxon>
        <taxon>Euteleostomi</taxon>
        <taxon>Lepidosauria</taxon>
        <taxon>Squamata</taxon>
        <taxon>Bifurcata</taxon>
        <taxon>Unidentata</taxon>
        <taxon>Episquamata</taxon>
        <taxon>Toxicofera</taxon>
        <taxon>Iguania</taxon>
        <taxon>Phrynosomatidae</taxon>
        <taxon>Phrynosomatinae</taxon>
        <taxon>Phrynosoma</taxon>
    </lineage>
</organism>
<evidence type="ECO:0000256" key="6">
    <source>
        <dbReference type="ARBA" id="ARBA00023175"/>
    </source>
</evidence>
<dbReference type="SUPFAM" id="SSF90257">
    <property type="entry name" value="Myosin rod fragments"/>
    <property type="match status" value="5"/>
</dbReference>
<keyword evidence="5 8" id="KW-0518">Myosin</keyword>
<feature type="coiled-coil region" evidence="9">
    <location>
        <begin position="1748"/>
        <end position="1810"/>
    </location>
</feature>
<name>A0ABQ7TQ93_PHRPL</name>
<comment type="similarity">
    <text evidence="1 8">Belongs to the TRAFAC class myosin-kinesin ATPase superfamily. Myosin family.</text>
</comment>
<reference evidence="13 14" key="1">
    <citation type="journal article" date="2022" name="Gigascience">
        <title>A chromosome-level genome assembly and annotation of the desert horned lizard, Phrynosoma platyrhinos, provides insight into chromosomal rearrangements among reptiles.</title>
        <authorList>
            <person name="Koochekian N."/>
            <person name="Ascanio A."/>
            <person name="Farleigh K."/>
            <person name="Card D.C."/>
            <person name="Schield D.R."/>
            <person name="Castoe T.A."/>
            <person name="Jezkova T."/>
        </authorList>
    </citation>
    <scope>NUCLEOTIDE SEQUENCE [LARGE SCALE GENOMIC DNA]</scope>
    <source>
        <strain evidence="13">NK-2021</strain>
    </source>
</reference>
<keyword evidence="2 8" id="KW-0547">Nucleotide-binding</keyword>
<comment type="caution">
    <text evidence="8">Lacks conserved residue(s) required for the propagation of feature annotation.</text>
</comment>
<dbReference type="InterPro" id="IPR001609">
    <property type="entry name" value="Myosin_head_motor_dom-like"/>
</dbReference>
<dbReference type="InterPro" id="IPR002928">
    <property type="entry name" value="Myosin_tail"/>
</dbReference>
<dbReference type="Pfam" id="PF00063">
    <property type="entry name" value="Myosin_head"/>
    <property type="match status" value="2"/>
</dbReference>